<evidence type="ECO:0000256" key="6">
    <source>
        <dbReference type="ARBA" id="ARBA00023002"/>
    </source>
</evidence>
<sequence>MERGLVFDINEFAVHDGPGIRTTVFLKGCPLRCKWCHNPEGLSFSQEVLRGSNGCIHCGACEAVCPSPDHCILCGKCIRACPKNLRRFAARELSSRELADILLKNRAFLAENGGVTFSGGEPLAQPGFLFETMDFLKPLHLAVETSGHVPAEVFREMLGRVDLVLMDIKHADSEVHREYTGVPNDRILANLALLKESGRPFIIRIPVIPQVNDSVENMARTAALLRGAEGLERLELLRYHQTAGAKYELLGKEYPFRYTRETPSLEPFARVFEENGIPVFIP</sequence>
<feature type="domain" description="Radical SAM core" evidence="11">
    <location>
        <begin position="15"/>
        <end position="278"/>
    </location>
</feature>
<evidence type="ECO:0000313" key="13">
    <source>
        <dbReference type="Proteomes" id="UP000276301"/>
    </source>
</evidence>
<keyword evidence="7" id="KW-0408">Iron</keyword>
<keyword evidence="4" id="KW-0949">S-adenosyl-L-methionine</keyword>
<dbReference type="PROSITE" id="PS51379">
    <property type="entry name" value="4FE4S_FER_2"/>
    <property type="match status" value="1"/>
</dbReference>
<dbReference type="PROSITE" id="PS01087">
    <property type="entry name" value="RADICAL_ACTIVATING"/>
    <property type="match status" value="1"/>
</dbReference>
<dbReference type="PROSITE" id="PS00198">
    <property type="entry name" value="4FE4S_FER_1"/>
    <property type="match status" value="1"/>
</dbReference>
<evidence type="ECO:0000256" key="2">
    <source>
        <dbReference type="ARBA" id="ARBA00009777"/>
    </source>
</evidence>
<dbReference type="InterPro" id="IPR017900">
    <property type="entry name" value="4Fe4S_Fe_S_CS"/>
</dbReference>
<dbReference type="AlphaFoldDB" id="A0A498CWD9"/>
<dbReference type="SFLD" id="SFLDG01066">
    <property type="entry name" value="organic_radical-activating_enz"/>
    <property type="match status" value="1"/>
</dbReference>
<dbReference type="CDD" id="cd01335">
    <property type="entry name" value="Radical_SAM"/>
    <property type="match status" value="1"/>
</dbReference>
<dbReference type="PROSITE" id="PS51918">
    <property type="entry name" value="RADICAL_SAM"/>
    <property type="match status" value="1"/>
</dbReference>
<evidence type="ECO:0000256" key="5">
    <source>
        <dbReference type="ARBA" id="ARBA00022723"/>
    </source>
</evidence>
<dbReference type="InterPro" id="IPR017896">
    <property type="entry name" value="4Fe4S_Fe-S-bd"/>
</dbReference>
<evidence type="ECO:0000313" key="12">
    <source>
        <dbReference type="EMBL" id="RLL12753.1"/>
    </source>
</evidence>
<organism evidence="12 13">
    <name type="scientific">Anaerotruncus massiliensis</name>
    <name type="common">ex Liu et al. 2021</name>
    <dbReference type="NCBI Taxonomy" id="2321404"/>
    <lineage>
        <taxon>Bacteria</taxon>
        <taxon>Bacillati</taxon>
        <taxon>Bacillota</taxon>
        <taxon>Clostridia</taxon>
        <taxon>Eubacteriales</taxon>
        <taxon>Oscillospiraceae</taxon>
        <taxon>Anaerotruncus</taxon>
    </lineage>
</organism>
<dbReference type="NCBIfam" id="TIGR02494">
    <property type="entry name" value="PFLE_PFLC"/>
    <property type="match status" value="1"/>
</dbReference>
<dbReference type="SFLD" id="SFLDG01118">
    <property type="entry name" value="activating_enzymes__group_2"/>
    <property type="match status" value="1"/>
</dbReference>
<accession>A0A498CWD9</accession>
<proteinExistence type="inferred from homology"/>
<reference evidence="12 13" key="1">
    <citation type="submission" date="2018-10" db="EMBL/GenBank/DDBJ databases">
        <title>Anaerotruncus faecis sp. nov., isolated from human feces.</title>
        <authorList>
            <person name="Wang Y.-J."/>
        </authorList>
    </citation>
    <scope>NUCLEOTIDE SEQUENCE [LARGE SCALE GENOMIC DNA]</scope>
    <source>
        <strain evidence="12 13">22A2-44</strain>
    </source>
</reference>
<dbReference type="SUPFAM" id="SSF54862">
    <property type="entry name" value="4Fe-4S ferredoxins"/>
    <property type="match status" value="1"/>
</dbReference>
<dbReference type="PIRSF" id="PIRSF000371">
    <property type="entry name" value="PFL_act_enz"/>
    <property type="match status" value="1"/>
</dbReference>
<dbReference type="InterPro" id="IPR012839">
    <property type="entry name" value="Organic_radical_activase"/>
</dbReference>
<dbReference type="Pfam" id="PF00037">
    <property type="entry name" value="Fer4"/>
    <property type="match status" value="1"/>
</dbReference>
<evidence type="ECO:0000256" key="7">
    <source>
        <dbReference type="ARBA" id="ARBA00023004"/>
    </source>
</evidence>
<evidence type="ECO:0000259" key="11">
    <source>
        <dbReference type="PROSITE" id="PS51918"/>
    </source>
</evidence>
<keyword evidence="6" id="KW-0560">Oxidoreductase</keyword>
<keyword evidence="8" id="KW-0411">Iron-sulfur</keyword>
<dbReference type="SUPFAM" id="SSF102114">
    <property type="entry name" value="Radical SAM enzymes"/>
    <property type="match status" value="1"/>
</dbReference>
<dbReference type="Proteomes" id="UP000276301">
    <property type="component" value="Unassembled WGS sequence"/>
</dbReference>
<evidence type="ECO:0000256" key="4">
    <source>
        <dbReference type="ARBA" id="ARBA00022691"/>
    </source>
</evidence>
<dbReference type="InterPro" id="IPR007197">
    <property type="entry name" value="rSAM"/>
</dbReference>
<comment type="similarity">
    <text evidence="2">Belongs to the organic radical-activating enzymes family.</text>
</comment>
<keyword evidence="5" id="KW-0479">Metal-binding</keyword>
<name>A0A498CWD9_9FIRM</name>
<dbReference type="InterPro" id="IPR040074">
    <property type="entry name" value="BssD/PflA/YjjW"/>
</dbReference>
<protein>
    <submittedName>
        <fullName evidence="12">Glycyl-radical enzyme activating protein</fullName>
    </submittedName>
</protein>
<dbReference type="GO" id="GO:0046872">
    <property type="term" value="F:metal ion binding"/>
    <property type="evidence" value="ECO:0007669"/>
    <property type="project" value="UniProtKB-KW"/>
</dbReference>
<dbReference type="InterPro" id="IPR034457">
    <property type="entry name" value="Organic_radical-activating"/>
</dbReference>
<dbReference type="InterPro" id="IPR058240">
    <property type="entry name" value="rSAM_sf"/>
</dbReference>
<dbReference type="Gene3D" id="3.20.20.70">
    <property type="entry name" value="Aldolase class I"/>
    <property type="match status" value="1"/>
</dbReference>
<evidence type="ECO:0000259" key="10">
    <source>
        <dbReference type="PROSITE" id="PS51379"/>
    </source>
</evidence>
<keyword evidence="3" id="KW-0004">4Fe-4S</keyword>
<dbReference type="EMBL" id="RCHT01000005">
    <property type="protein sequence ID" value="RLL12753.1"/>
    <property type="molecule type" value="Genomic_DNA"/>
</dbReference>
<dbReference type="PANTHER" id="PTHR30352:SF4">
    <property type="entry name" value="PYRUVATE FORMATE-LYASE 2-ACTIVATING ENZYME"/>
    <property type="match status" value="1"/>
</dbReference>
<feature type="domain" description="4Fe-4S ferredoxin-type" evidence="10">
    <location>
        <begin position="62"/>
        <end position="91"/>
    </location>
</feature>
<dbReference type="Pfam" id="PF04055">
    <property type="entry name" value="Radical_SAM"/>
    <property type="match status" value="1"/>
</dbReference>
<dbReference type="InterPro" id="IPR001989">
    <property type="entry name" value="Radical_activat_CS"/>
</dbReference>
<dbReference type="GO" id="GO:0016491">
    <property type="term" value="F:oxidoreductase activity"/>
    <property type="evidence" value="ECO:0007669"/>
    <property type="project" value="UniProtKB-KW"/>
</dbReference>
<comment type="caution">
    <text evidence="12">The sequence shown here is derived from an EMBL/GenBank/DDBJ whole genome shotgun (WGS) entry which is preliminary data.</text>
</comment>
<dbReference type="GO" id="GO:0051539">
    <property type="term" value="F:4 iron, 4 sulfur cluster binding"/>
    <property type="evidence" value="ECO:0007669"/>
    <property type="project" value="UniProtKB-KW"/>
</dbReference>
<comment type="catalytic activity">
    <reaction evidence="9">
        <text>glycyl-[protein] + reduced [flavodoxin] + S-adenosyl-L-methionine = glycin-2-yl radical-[protein] + semiquinone [flavodoxin] + 5'-deoxyadenosine + L-methionine + H(+)</text>
        <dbReference type="Rhea" id="RHEA:61976"/>
        <dbReference type="Rhea" id="RHEA-COMP:10622"/>
        <dbReference type="Rhea" id="RHEA-COMP:14480"/>
        <dbReference type="Rhea" id="RHEA-COMP:15993"/>
        <dbReference type="Rhea" id="RHEA-COMP:15994"/>
        <dbReference type="ChEBI" id="CHEBI:15378"/>
        <dbReference type="ChEBI" id="CHEBI:17319"/>
        <dbReference type="ChEBI" id="CHEBI:29947"/>
        <dbReference type="ChEBI" id="CHEBI:32722"/>
        <dbReference type="ChEBI" id="CHEBI:57618"/>
        <dbReference type="ChEBI" id="CHEBI:57844"/>
        <dbReference type="ChEBI" id="CHEBI:59789"/>
        <dbReference type="ChEBI" id="CHEBI:140311"/>
    </reaction>
</comment>
<evidence type="ECO:0000256" key="1">
    <source>
        <dbReference type="ARBA" id="ARBA00001966"/>
    </source>
</evidence>
<evidence type="ECO:0000256" key="8">
    <source>
        <dbReference type="ARBA" id="ARBA00023014"/>
    </source>
</evidence>
<gene>
    <name evidence="12" type="ORF">D4A47_04905</name>
</gene>
<dbReference type="RefSeq" id="WP_121586403.1">
    <property type="nucleotide sequence ID" value="NZ_RCHT01000005.1"/>
</dbReference>
<dbReference type="SFLD" id="SFLDS00029">
    <property type="entry name" value="Radical_SAM"/>
    <property type="match status" value="1"/>
</dbReference>
<evidence type="ECO:0000256" key="9">
    <source>
        <dbReference type="ARBA" id="ARBA00047365"/>
    </source>
</evidence>
<comment type="cofactor">
    <cofactor evidence="1">
        <name>[4Fe-4S] cluster</name>
        <dbReference type="ChEBI" id="CHEBI:49883"/>
    </cofactor>
</comment>
<evidence type="ECO:0000256" key="3">
    <source>
        <dbReference type="ARBA" id="ARBA00022485"/>
    </source>
</evidence>
<keyword evidence="13" id="KW-1185">Reference proteome</keyword>
<dbReference type="InterPro" id="IPR013785">
    <property type="entry name" value="Aldolase_TIM"/>
</dbReference>
<dbReference type="PANTHER" id="PTHR30352">
    <property type="entry name" value="PYRUVATE FORMATE-LYASE-ACTIVATING ENZYME"/>
    <property type="match status" value="1"/>
</dbReference>